<dbReference type="PATRIC" id="fig|44252.3.peg.582"/>
<dbReference type="InterPro" id="IPR008844">
    <property type="entry name" value="Spore_GerAC-like"/>
</dbReference>
<keyword evidence="7" id="KW-0449">Lipoprotein</keyword>
<keyword evidence="12" id="KW-1185">Reference proteome</keyword>
<evidence type="ECO:0000256" key="6">
    <source>
        <dbReference type="ARBA" id="ARBA00023139"/>
    </source>
</evidence>
<comment type="similarity">
    <text evidence="2">Belongs to the GerABKC lipoprotein family.</text>
</comment>
<evidence type="ECO:0000256" key="1">
    <source>
        <dbReference type="ARBA" id="ARBA00004635"/>
    </source>
</evidence>
<dbReference type="EMBL" id="JMQA01000008">
    <property type="protein sequence ID" value="KFN11540.1"/>
    <property type="molecule type" value="Genomic_DNA"/>
</dbReference>
<dbReference type="STRING" id="44252.DJ90_3774"/>
<dbReference type="PROSITE" id="PS51257">
    <property type="entry name" value="PROKAR_LIPOPROTEIN"/>
    <property type="match status" value="1"/>
</dbReference>
<name>A0A090ZMS4_PAEMA</name>
<evidence type="ECO:0000256" key="2">
    <source>
        <dbReference type="ARBA" id="ARBA00007886"/>
    </source>
</evidence>
<evidence type="ECO:0000313" key="13">
    <source>
        <dbReference type="Proteomes" id="UP000442469"/>
    </source>
</evidence>
<evidence type="ECO:0000256" key="5">
    <source>
        <dbReference type="ARBA" id="ARBA00023136"/>
    </source>
</evidence>
<dbReference type="RefSeq" id="WP_036626691.1">
    <property type="nucleotide sequence ID" value="NZ_BGML01000007.1"/>
</dbReference>
<protein>
    <submittedName>
        <fullName evidence="11">Ger(X)C family spore germination protein</fullName>
    </submittedName>
    <submittedName>
        <fullName evidence="10">Germination, Ger(X)C family protein</fullName>
    </submittedName>
</protein>
<evidence type="ECO:0000259" key="9">
    <source>
        <dbReference type="Pfam" id="PF25198"/>
    </source>
</evidence>
<dbReference type="Pfam" id="PF05504">
    <property type="entry name" value="Spore_GerAC"/>
    <property type="match status" value="1"/>
</dbReference>
<dbReference type="GO" id="GO:0016020">
    <property type="term" value="C:membrane"/>
    <property type="evidence" value="ECO:0007669"/>
    <property type="project" value="UniProtKB-SubCell"/>
</dbReference>
<dbReference type="Gene3D" id="3.30.300.210">
    <property type="entry name" value="Nutrient germinant receptor protein C, domain 3"/>
    <property type="match status" value="1"/>
</dbReference>
<comment type="subcellular location">
    <subcellularLocation>
        <location evidence="1">Membrane</location>
        <topology evidence="1">Lipid-anchor</topology>
    </subcellularLocation>
</comment>
<keyword evidence="5" id="KW-0472">Membrane</keyword>
<evidence type="ECO:0000313" key="10">
    <source>
        <dbReference type="EMBL" id="KFN11540.1"/>
    </source>
</evidence>
<dbReference type="HOGENOM" id="CLU_051140_0_0_9"/>
<sequence>MRKNMASLILLLSIVLLITGCWNRRELNELGIAAAAGVDMEGGRYRLTVQVVDPGQVTAQKGASGGAPATLYTAEGDSVFEAARRLTQISPRKIYFSHLRIVLVGESLARQGIGQSLDFMFRDHEFRPNFYLVVAKGASAQEMLKIMTPLEPVPANKLFSSLETSEVNWSPSLAVTLDELIDNLSSTGQSPVLTALEITGDPKIGESKKNISSIYTPTQLKFSGLAAFNKDKLIGWLSERESRGYHSIHGGMKSTVMFVRSPDNGMVIIEFLRSKTTVKGKVVDGRPQIEIQFTAEGNVGASGSKNLNLTDPRAVPDLEKKIEEKLIEFMETTIEKAQTEFKTDIFGFGEAVRRADPRAWKTLKENWNEEYFTSLPVNIKTDFIIRRIGMIANPVTEQMEE</sequence>
<dbReference type="Proteomes" id="UP000029278">
    <property type="component" value="Unassembled WGS sequence"/>
</dbReference>
<dbReference type="InterPro" id="IPR057336">
    <property type="entry name" value="GerAC_N"/>
</dbReference>
<keyword evidence="4" id="KW-0732">Signal</keyword>
<dbReference type="AlphaFoldDB" id="A0A090ZMS4"/>
<feature type="domain" description="Spore germination protein N-terminal" evidence="9">
    <location>
        <begin position="23"/>
        <end position="197"/>
    </location>
</feature>
<reference evidence="11 13" key="2">
    <citation type="submission" date="2019-11" db="EMBL/GenBank/DDBJ databases">
        <title>Draft genome sequences of five Paenibacillus species of dairy origin.</title>
        <authorList>
            <person name="Olajide A.M."/>
            <person name="Chen S."/>
            <person name="Lapointe G."/>
        </authorList>
    </citation>
    <scope>NUCLEOTIDE SEQUENCE [LARGE SCALE GENOMIC DNA]</scope>
    <source>
        <strain evidence="11 13">3CT49</strain>
    </source>
</reference>
<evidence type="ECO:0000256" key="4">
    <source>
        <dbReference type="ARBA" id="ARBA00022729"/>
    </source>
</evidence>
<dbReference type="NCBIfam" id="TIGR02887">
    <property type="entry name" value="spore_ger_x_C"/>
    <property type="match status" value="1"/>
</dbReference>
<dbReference type="Pfam" id="PF25198">
    <property type="entry name" value="Spore_GerAC_N"/>
    <property type="match status" value="1"/>
</dbReference>
<dbReference type="InterPro" id="IPR038501">
    <property type="entry name" value="Spore_GerAC_C_sf"/>
</dbReference>
<accession>A0A090ZMS4</accession>
<proteinExistence type="inferred from homology"/>
<evidence type="ECO:0000313" key="11">
    <source>
        <dbReference type="EMBL" id="MUG24850.1"/>
    </source>
</evidence>
<keyword evidence="3" id="KW-0309">Germination</keyword>
<dbReference type="EMBL" id="WNZZ01000018">
    <property type="protein sequence ID" value="MUG24850.1"/>
    <property type="molecule type" value="Genomic_DNA"/>
</dbReference>
<dbReference type="OrthoDB" id="9816067at2"/>
<reference evidence="10 12" key="1">
    <citation type="submission" date="2014-04" db="EMBL/GenBank/DDBJ databases">
        <authorList>
            <person name="Bishop-Lilly K.A."/>
            <person name="Broomall S.M."/>
            <person name="Chain P.S."/>
            <person name="Chertkov O."/>
            <person name="Coyne S.R."/>
            <person name="Daligault H.E."/>
            <person name="Davenport K.W."/>
            <person name="Erkkila T."/>
            <person name="Frey K.G."/>
            <person name="Gibbons H.S."/>
            <person name="Gu W."/>
            <person name="Jaissle J."/>
            <person name="Johnson S.L."/>
            <person name="Koroleva G.I."/>
            <person name="Ladner J.T."/>
            <person name="Lo C.-C."/>
            <person name="Minogue T.D."/>
            <person name="Munk C."/>
            <person name="Palacios G.F."/>
            <person name="Redden C.L."/>
            <person name="Rosenzweig C.N."/>
            <person name="Scholz M.B."/>
            <person name="Teshima H."/>
            <person name="Xu Y."/>
        </authorList>
    </citation>
    <scope>NUCLEOTIDE SEQUENCE [LARGE SCALE GENOMIC DNA]</scope>
    <source>
        <strain evidence="10 12">8244</strain>
    </source>
</reference>
<keyword evidence="6" id="KW-0564">Palmitate</keyword>
<dbReference type="PANTHER" id="PTHR35789">
    <property type="entry name" value="SPORE GERMINATION PROTEIN B3"/>
    <property type="match status" value="1"/>
</dbReference>
<comment type="caution">
    <text evidence="10">The sequence shown here is derived from an EMBL/GenBank/DDBJ whole genome shotgun (WGS) entry which is preliminary data.</text>
</comment>
<organism evidence="10 12">
    <name type="scientific">Paenibacillus macerans</name>
    <name type="common">Bacillus macerans</name>
    <dbReference type="NCBI Taxonomy" id="44252"/>
    <lineage>
        <taxon>Bacteria</taxon>
        <taxon>Bacillati</taxon>
        <taxon>Bacillota</taxon>
        <taxon>Bacilli</taxon>
        <taxon>Bacillales</taxon>
        <taxon>Paenibacillaceae</taxon>
        <taxon>Paenibacillus</taxon>
    </lineage>
</organism>
<dbReference type="InterPro" id="IPR046953">
    <property type="entry name" value="Spore_GerAC-like_C"/>
</dbReference>
<evidence type="ECO:0000313" key="12">
    <source>
        <dbReference type="Proteomes" id="UP000029278"/>
    </source>
</evidence>
<evidence type="ECO:0000256" key="3">
    <source>
        <dbReference type="ARBA" id="ARBA00022544"/>
    </source>
</evidence>
<dbReference type="PANTHER" id="PTHR35789:SF1">
    <property type="entry name" value="SPORE GERMINATION PROTEIN B3"/>
    <property type="match status" value="1"/>
</dbReference>
<dbReference type="GeneID" id="77009959"/>
<evidence type="ECO:0000259" key="8">
    <source>
        <dbReference type="Pfam" id="PF05504"/>
    </source>
</evidence>
<feature type="domain" description="Spore germination GerAC-like C-terminal" evidence="8">
    <location>
        <begin position="223"/>
        <end position="389"/>
    </location>
</feature>
<dbReference type="Proteomes" id="UP000442469">
    <property type="component" value="Unassembled WGS sequence"/>
</dbReference>
<dbReference type="GO" id="GO:0009847">
    <property type="term" value="P:spore germination"/>
    <property type="evidence" value="ECO:0007669"/>
    <property type="project" value="InterPro"/>
</dbReference>
<gene>
    <name evidence="10" type="ORF">DJ90_3774</name>
    <name evidence="11" type="ORF">GNQ08_21000</name>
</gene>
<evidence type="ECO:0000256" key="7">
    <source>
        <dbReference type="ARBA" id="ARBA00023288"/>
    </source>
</evidence>